<dbReference type="Gene3D" id="3.40.33.10">
    <property type="entry name" value="CAP"/>
    <property type="match status" value="1"/>
</dbReference>
<sequence>MDGGAVQVKGVALALALGLVTGASNAAEEGQLAEAINAYRGQLQSCRDAVGGELPPLASDSRLMLPADGAGDLQESLAEAGYLMAQVRAISLSGPRDAQAAMGVLQESFCQVLLDPRFVDLGVSRAGRDWRIVLARPLLSRGLGDWQGEGQRLLDEVNAARRQARQCGEQAFAAAPPLSWNPALAMAAEAHSRAMANGNFYSHLDRDGRIPGDRADLAGFIGGQVAQNIAAARDRAPSVVAAWLATPGDCARLMNPASGAFGGAYAVDPQSDAGIYWTALFGES</sequence>
<keyword evidence="1" id="KW-0732">Signal</keyword>
<gene>
    <name evidence="3" type="ORF">ACFOMF_00980</name>
</gene>
<reference evidence="4" key="1">
    <citation type="journal article" date="2019" name="Int. J. Syst. Evol. Microbiol.">
        <title>The Global Catalogue of Microorganisms (GCM) 10K type strain sequencing project: providing services to taxonomists for standard genome sequencing and annotation.</title>
        <authorList>
            <consortium name="The Broad Institute Genomics Platform"/>
            <consortium name="The Broad Institute Genome Sequencing Center for Infectious Disease"/>
            <person name="Wu L."/>
            <person name="Ma J."/>
        </authorList>
    </citation>
    <scope>NUCLEOTIDE SEQUENCE [LARGE SCALE GENOMIC DNA]</scope>
    <source>
        <strain evidence="4">KCTC 42447</strain>
    </source>
</reference>
<evidence type="ECO:0000313" key="3">
    <source>
        <dbReference type="EMBL" id="MFC3606359.1"/>
    </source>
</evidence>
<proteinExistence type="predicted"/>
<feature type="signal peptide" evidence="1">
    <location>
        <begin position="1"/>
        <end position="26"/>
    </location>
</feature>
<dbReference type="InterPro" id="IPR014044">
    <property type="entry name" value="CAP_dom"/>
</dbReference>
<evidence type="ECO:0000256" key="1">
    <source>
        <dbReference type="SAM" id="SignalP"/>
    </source>
</evidence>
<dbReference type="CDD" id="cd05379">
    <property type="entry name" value="CAP_bacterial"/>
    <property type="match status" value="1"/>
</dbReference>
<comment type="caution">
    <text evidence="3">The sequence shown here is derived from an EMBL/GenBank/DDBJ whole genome shotgun (WGS) entry which is preliminary data.</text>
</comment>
<dbReference type="Pfam" id="PF00188">
    <property type="entry name" value="CAP"/>
    <property type="match status" value="1"/>
</dbReference>
<feature type="chain" id="PRO_5046634266" evidence="1">
    <location>
        <begin position="27"/>
        <end position="284"/>
    </location>
</feature>
<evidence type="ECO:0000259" key="2">
    <source>
        <dbReference type="Pfam" id="PF00188"/>
    </source>
</evidence>
<evidence type="ECO:0000313" key="4">
    <source>
        <dbReference type="Proteomes" id="UP001595630"/>
    </source>
</evidence>
<dbReference type="EMBL" id="JBHRXZ010000002">
    <property type="protein sequence ID" value="MFC3606359.1"/>
    <property type="molecule type" value="Genomic_DNA"/>
</dbReference>
<dbReference type="RefSeq" id="WP_386360342.1">
    <property type="nucleotide sequence ID" value="NZ_JBHRXZ010000002.1"/>
</dbReference>
<dbReference type="PANTHER" id="PTHR31157">
    <property type="entry name" value="SCP DOMAIN-CONTAINING PROTEIN"/>
    <property type="match status" value="1"/>
</dbReference>
<dbReference type="InterPro" id="IPR035940">
    <property type="entry name" value="CAP_sf"/>
</dbReference>
<name>A0ABV7SZM6_9GAMM</name>
<protein>
    <submittedName>
        <fullName evidence="3">CAP domain-containing protein</fullName>
    </submittedName>
</protein>
<feature type="domain" description="SCP" evidence="2">
    <location>
        <begin position="154"/>
        <end position="281"/>
    </location>
</feature>
<keyword evidence="4" id="KW-1185">Reference proteome</keyword>
<accession>A0ABV7SZM6</accession>
<dbReference type="PANTHER" id="PTHR31157:SF1">
    <property type="entry name" value="SCP DOMAIN-CONTAINING PROTEIN"/>
    <property type="match status" value="1"/>
</dbReference>
<dbReference type="SUPFAM" id="SSF55797">
    <property type="entry name" value="PR-1-like"/>
    <property type="match status" value="1"/>
</dbReference>
<dbReference type="Proteomes" id="UP001595630">
    <property type="component" value="Unassembled WGS sequence"/>
</dbReference>
<organism evidence="3 4">
    <name type="scientific">Stutzerimonas tarimensis</name>
    <dbReference type="NCBI Taxonomy" id="1507735"/>
    <lineage>
        <taxon>Bacteria</taxon>
        <taxon>Pseudomonadati</taxon>
        <taxon>Pseudomonadota</taxon>
        <taxon>Gammaproteobacteria</taxon>
        <taxon>Pseudomonadales</taxon>
        <taxon>Pseudomonadaceae</taxon>
        <taxon>Stutzerimonas</taxon>
    </lineage>
</organism>